<keyword evidence="2" id="KW-0503">Monooxygenase</keyword>
<comment type="caution">
    <text evidence="4">The sequence shown here is derived from an EMBL/GenBank/DDBJ whole genome shotgun (WGS) entry which is preliminary data.</text>
</comment>
<evidence type="ECO:0000313" key="4">
    <source>
        <dbReference type="EMBL" id="GAA4960289.1"/>
    </source>
</evidence>
<dbReference type="PANTHER" id="PTHR30137">
    <property type="entry name" value="LUCIFERASE-LIKE MONOOXYGENASE"/>
    <property type="match status" value="1"/>
</dbReference>
<dbReference type="InterPro" id="IPR050766">
    <property type="entry name" value="Bact_Lucif_Oxidored"/>
</dbReference>
<feature type="domain" description="Luciferase-like" evidence="3">
    <location>
        <begin position="28"/>
        <end position="292"/>
    </location>
</feature>
<sequence length="305" mass="32880">MLSHAPEAASPVVDIAMTLPTMLPHGRTEVLEWCRGIDEGPWSSLAVPERVAYTSHSMTVQLAAAAALTERVRLWTTIVVLPSHNAVRMAKDLASVDRLSDGRLTVGVGVGGREQDYRAVAAPFDRRWQRLDDQIATMRATWAGTPPEPDLDPVGPPPVQPDGPPLVSGAIGPKAMARAAHWAAGIDDGTSITRPDAANLADVATRVRAAWTEAGRTDKPHLSTSIWYALGPDAETRLHTYAFDYLRIFGDELATAMADSATIHTPKALREAVDTVRDAGFDELFLVPTTTDPAELDRTREALGI</sequence>
<evidence type="ECO:0000259" key="3">
    <source>
        <dbReference type="Pfam" id="PF00296"/>
    </source>
</evidence>
<evidence type="ECO:0000256" key="1">
    <source>
        <dbReference type="ARBA" id="ARBA00023002"/>
    </source>
</evidence>
<reference evidence="5" key="1">
    <citation type="journal article" date="2019" name="Int. J. Syst. Evol. Microbiol.">
        <title>The Global Catalogue of Microorganisms (GCM) 10K type strain sequencing project: providing services to taxonomists for standard genome sequencing and annotation.</title>
        <authorList>
            <consortium name="The Broad Institute Genomics Platform"/>
            <consortium name="The Broad Institute Genome Sequencing Center for Infectious Disease"/>
            <person name="Wu L."/>
            <person name="Ma J."/>
        </authorList>
    </citation>
    <scope>NUCLEOTIDE SEQUENCE [LARGE SCALE GENOMIC DNA]</scope>
    <source>
        <strain evidence="5">JCM 17986</strain>
    </source>
</reference>
<dbReference type="EMBL" id="BAABHS010000007">
    <property type="protein sequence ID" value="GAA4960289.1"/>
    <property type="molecule type" value="Genomic_DNA"/>
</dbReference>
<keyword evidence="5" id="KW-1185">Reference proteome</keyword>
<protein>
    <submittedName>
        <fullName evidence="4">LLM class flavin-dependent oxidoreductase</fullName>
    </submittedName>
</protein>
<accession>A0ABP9H3F0</accession>
<dbReference type="PANTHER" id="PTHR30137:SF8">
    <property type="entry name" value="BLR5498 PROTEIN"/>
    <property type="match status" value="1"/>
</dbReference>
<gene>
    <name evidence="4" type="ORF">GCM10023205_24400</name>
</gene>
<dbReference type="SUPFAM" id="SSF51679">
    <property type="entry name" value="Bacterial luciferase-like"/>
    <property type="match status" value="1"/>
</dbReference>
<dbReference type="InterPro" id="IPR036661">
    <property type="entry name" value="Luciferase-like_sf"/>
</dbReference>
<proteinExistence type="predicted"/>
<keyword evidence="1" id="KW-0560">Oxidoreductase</keyword>
<dbReference type="InterPro" id="IPR011251">
    <property type="entry name" value="Luciferase-like_dom"/>
</dbReference>
<evidence type="ECO:0000256" key="2">
    <source>
        <dbReference type="ARBA" id="ARBA00023033"/>
    </source>
</evidence>
<evidence type="ECO:0000313" key="5">
    <source>
        <dbReference type="Proteomes" id="UP001500466"/>
    </source>
</evidence>
<dbReference type="Gene3D" id="3.20.20.30">
    <property type="entry name" value="Luciferase-like domain"/>
    <property type="match status" value="1"/>
</dbReference>
<name>A0ABP9H3F0_9ACTN</name>
<dbReference type="Proteomes" id="UP001500466">
    <property type="component" value="Unassembled WGS sequence"/>
</dbReference>
<organism evidence="4 5">
    <name type="scientific">Yinghuangia aomiensis</name>
    <dbReference type="NCBI Taxonomy" id="676205"/>
    <lineage>
        <taxon>Bacteria</taxon>
        <taxon>Bacillati</taxon>
        <taxon>Actinomycetota</taxon>
        <taxon>Actinomycetes</taxon>
        <taxon>Kitasatosporales</taxon>
        <taxon>Streptomycetaceae</taxon>
        <taxon>Yinghuangia</taxon>
    </lineage>
</organism>
<dbReference type="Pfam" id="PF00296">
    <property type="entry name" value="Bac_luciferase"/>
    <property type="match status" value="1"/>
</dbReference>